<proteinExistence type="inferred from homology"/>
<evidence type="ECO:0000259" key="8">
    <source>
        <dbReference type="PROSITE" id="PS50850"/>
    </source>
</evidence>
<reference evidence="9" key="1">
    <citation type="journal article" date="2023" name="Mol. Phylogenet. Evol.">
        <title>Genome-scale phylogeny and comparative genomics of the fungal order Sordariales.</title>
        <authorList>
            <person name="Hensen N."/>
            <person name="Bonometti L."/>
            <person name="Westerberg I."/>
            <person name="Brannstrom I.O."/>
            <person name="Guillou S."/>
            <person name="Cros-Aarteil S."/>
            <person name="Calhoun S."/>
            <person name="Haridas S."/>
            <person name="Kuo A."/>
            <person name="Mondo S."/>
            <person name="Pangilinan J."/>
            <person name="Riley R."/>
            <person name="LaButti K."/>
            <person name="Andreopoulos B."/>
            <person name="Lipzen A."/>
            <person name="Chen C."/>
            <person name="Yan M."/>
            <person name="Daum C."/>
            <person name="Ng V."/>
            <person name="Clum A."/>
            <person name="Steindorff A."/>
            <person name="Ohm R.A."/>
            <person name="Martin F."/>
            <person name="Silar P."/>
            <person name="Natvig D.O."/>
            <person name="Lalanne C."/>
            <person name="Gautier V."/>
            <person name="Ament-Velasquez S.L."/>
            <person name="Kruys A."/>
            <person name="Hutchinson M.I."/>
            <person name="Powell A.J."/>
            <person name="Barry K."/>
            <person name="Miller A.N."/>
            <person name="Grigoriev I.V."/>
            <person name="Debuchy R."/>
            <person name="Gladieux P."/>
            <person name="Hiltunen Thoren M."/>
            <person name="Johannesson H."/>
        </authorList>
    </citation>
    <scope>NUCLEOTIDE SEQUENCE</scope>
    <source>
        <strain evidence="9">CBS 955.72</strain>
    </source>
</reference>
<dbReference type="GO" id="GO:0005351">
    <property type="term" value="F:carbohydrate:proton symporter activity"/>
    <property type="evidence" value="ECO:0007669"/>
    <property type="project" value="TreeGrafter"/>
</dbReference>
<dbReference type="PROSITE" id="PS50850">
    <property type="entry name" value="MFS"/>
    <property type="match status" value="1"/>
</dbReference>
<dbReference type="PANTHER" id="PTHR48022">
    <property type="entry name" value="PLASTIDIC GLUCOSE TRANSPORTER 4"/>
    <property type="match status" value="1"/>
</dbReference>
<comment type="similarity">
    <text evidence="2">Belongs to the major facilitator superfamily. Sugar transporter (TC 2.A.1.1) family.</text>
</comment>
<evidence type="ECO:0000256" key="3">
    <source>
        <dbReference type="ARBA" id="ARBA00022692"/>
    </source>
</evidence>
<sequence length="263" mass="28057">MLGGMLFGFGISSMSAIVVTDQYIEFFHNPSGLIQGAIGSALAAGSVVGSAVAGPISDKIGRRDAIMFACIFWLIGTSVQVACQNYGQLIAGPVLNGLTVGITSSQQLAGANVVVYYLTYIAQMAGLAGNVAMVTSGVQYAVFIIFTGVMWLFIDKTGRRTLLIWGALGMFTPPAFVNITWRLFIIFGVLCVAAAGWSWVFYPETCGKTLEEVEVLFSNEGPKPWKTKKGDSRLIARIEAVVAKKTQEDPDVHVAPAAEKESA</sequence>
<feature type="signal peptide" evidence="7">
    <location>
        <begin position="1"/>
        <end position="16"/>
    </location>
</feature>
<keyword evidence="10" id="KW-1185">Reference proteome</keyword>
<keyword evidence="3 6" id="KW-0812">Transmembrane</keyword>
<evidence type="ECO:0000256" key="4">
    <source>
        <dbReference type="ARBA" id="ARBA00022989"/>
    </source>
</evidence>
<dbReference type="InterPro" id="IPR020846">
    <property type="entry name" value="MFS_dom"/>
</dbReference>
<feature type="domain" description="Major facilitator superfamily (MFS) profile" evidence="8">
    <location>
        <begin position="1"/>
        <end position="263"/>
    </location>
</feature>
<keyword evidence="5 6" id="KW-0472">Membrane</keyword>
<dbReference type="EMBL" id="JAUIQD010000005">
    <property type="protein sequence ID" value="KAK3348781.1"/>
    <property type="molecule type" value="Genomic_DNA"/>
</dbReference>
<dbReference type="PROSITE" id="PS00216">
    <property type="entry name" value="SUGAR_TRANSPORT_1"/>
    <property type="match status" value="1"/>
</dbReference>
<dbReference type="GO" id="GO:0016020">
    <property type="term" value="C:membrane"/>
    <property type="evidence" value="ECO:0007669"/>
    <property type="project" value="UniProtKB-SubCell"/>
</dbReference>
<feature type="transmembrane region" description="Helical" evidence="6">
    <location>
        <begin position="137"/>
        <end position="154"/>
    </location>
</feature>
<comment type="caution">
    <text evidence="9">The sequence shown here is derived from an EMBL/GenBank/DDBJ whole genome shotgun (WGS) entry which is preliminary data.</text>
</comment>
<feature type="chain" id="PRO_5042572667" description="Major facilitator superfamily (MFS) profile domain-containing protein" evidence="7">
    <location>
        <begin position="17"/>
        <end position="263"/>
    </location>
</feature>
<gene>
    <name evidence="9" type="ORF">B0T25DRAFT_519157</name>
</gene>
<dbReference type="Pfam" id="PF00083">
    <property type="entry name" value="Sugar_tr"/>
    <property type="match status" value="2"/>
</dbReference>
<dbReference type="PANTHER" id="PTHR48022:SF47">
    <property type="entry name" value="MAJOR FACILITATOR SUPERFAMILY (MFS) PROFILE DOMAIN-CONTAINING PROTEIN"/>
    <property type="match status" value="1"/>
</dbReference>
<accession>A0AAJ0HDV3</accession>
<dbReference type="InterPro" id="IPR050360">
    <property type="entry name" value="MFS_Sugar_Transporters"/>
</dbReference>
<dbReference type="AlphaFoldDB" id="A0AAJ0HDV3"/>
<dbReference type="SUPFAM" id="SSF103473">
    <property type="entry name" value="MFS general substrate transporter"/>
    <property type="match status" value="2"/>
</dbReference>
<reference evidence="9" key="2">
    <citation type="submission" date="2023-06" db="EMBL/GenBank/DDBJ databases">
        <authorList>
            <consortium name="Lawrence Berkeley National Laboratory"/>
            <person name="Haridas S."/>
            <person name="Hensen N."/>
            <person name="Bonometti L."/>
            <person name="Westerberg I."/>
            <person name="Brannstrom I.O."/>
            <person name="Guillou S."/>
            <person name="Cros-Aarteil S."/>
            <person name="Calhoun S."/>
            <person name="Kuo A."/>
            <person name="Mondo S."/>
            <person name="Pangilinan J."/>
            <person name="Riley R."/>
            <person name="Labutti K."/>
            <person name="Andreopoulos B."/>
            <person name="Lipzen A."/>
            <person name="Chen C."/>
            <person name="Yanf M."/>
            <person name="Daum C."/>
            <person name="Ng V."/>
            <person name="Clum A."/>
            <person name="Steindorff A."/>
            <person name="Ohm R."/>
            <person name="Martin F."/>
            <person name="Silar P."/>
            <person name="Natvig D."/>
            <person name="Lalanne C."/>
            <person name="Gautier V."/>
            <person name="Ament-Velasquez S.L."/>
            <person name="Kruys A."/>
            <person name="Hutchinson M.I."/>
            <person name="Powell A.J."/>
            <person name="Barry K."/>
            <person name="Miller A.N."/>
            <person name="Grigoriev I.V."/>
            <person name="Debuchy R."/>
            <person name="Gladieux P."/>
            <person name="Thoren M.H."/>
            <person name="Johannesson H."/>
        </authorList>
    </citation>
    <scope>NUCLEOTIDE SEQUENCE</scope>
    <source>
        <strain evidence="9">CBS 955.72</strain>
    </source>
</reference>
<comment type="subcellular location">
    <subcellularLocation>
        <location evidence="1">Membrane</location>
        <topology evidence="1">Multi-pass membrane protein</topology>
    </subcellularLocation>
</comment>
<dbReference type="InterPro" id="IPR005828">
    <property type="entry name" value="MFS_sugar_transport-like"/>
</dbReference>
<keyword evidence="4 6" id="KW-1133">Transmembrane helix</keyword>
<keyword evidence="7" id="KW-0732">Signal</keyword>
<evidence type="ECO:0000256" key="5">
    <source>
        <dbReference type="ARBA" id="ARBA00023136"/>
    </source>
</evidence>
<organism evidence="9 10">
    <name type="scientific">Lasiosphaeria hispida</name>
    <dbReference type="NCBI Taxonomy" id="260671"/>
    <lineage>
        <taxon>Eukaryota</taxon>
        <taxon>Fungi</taxon>
        <taxon>Dikarya</taxon>
        <taxon>Ascomycota</taxon>
        <taxon>Pezizomycotina</taxon>
        <taxon>Sordariomycetes</taxon>
        <taxon>Sordariomycetidae</taxon>
        <taxon>Sordariales</taxon>
        <taxon>Lasiosphaeriaceae</taxon>
        <taxon>Lasiosphaeria</taxon>
    </lineage>
</organism>
<evidence type="ECO:0000256" key="2">
    <source>
        <dbReference type="ARBA" id="ARBA00010992"/>
    </source>
</evidence>
<feature type="transmembrane region" description="Helical" evidence="6">
    <location>
        <begin position="32"/>
        <end position="53"/>
    </location>
</feature>
<dbReference type="Proteomes" id="UP001275084">
    <property type="component" value="Unassembled WGS sequence"/>
</dbReference>
<dbReference type="InterPro" id="IPR005829">
    <property type="entry name" value="Sugar_transporter_CS"/>
</dbReference>
<evidence type="ECO:0000256" key="6">
    <source>
        <dbReference type="SAM" id="Phobius"/>
    </source>
</evidence>
<evidence type="ECO:0000256" key="1">
    <source>
        <dbReference type="ARBA" id="ARBA00004141"/>
    </source>
</evidence>
<dbReference type="Gene3D" id="1.20.1250.20">
    <property type="entry name" value="MFS general substrate transporter like domains"/>
    <property type="match status" value="3"/>
</dbReference>
<protein>
    <recommendedName>
        <fullName evidence="8">Major facilitator superfamily (MFS) profile domain-containing protein</fullName>
    </recommendedName>
</protein>
<feature type="transmembrane region" description="Helical" evidence="6">
    <location>
        <begin position="183"/>
        <end position="202"/>
    </location>
</feature>
<name>A0AAJ0HDV3_9PEZI</name>
<evidence type="ECO:0000313" key="9">
    <source>
        <dbReference type="EMBL" id="KAK3348781.1"/>
    </source>
</evidence>
<feature type="transmembrane region" description="Helical" evidence="6">
    <location>
        <begin position="65"/>
        <end position="87"/>
    </location>
</feature>
<evidence type="ECO:0000313" key="10">
    <source>
        <dbReference type="Proteomes" id="UP001275084"/>
    </source>
</evidence>
<evidence type="ECO:0000256" key="7">
    <source>
        <dbReference type="SAM" id="SignalP"/>
    </source>
</evidence>
<dbReference type="InterPro" id="IPR036259">
    <property type="entry name" value="MFS_trans_sf"/>
</dbReference>